<dbReference type="Pfam" id="PF00701">
    <property type="entry name" value="DHDPS"/>
    <property type="match status" value="1"/>
</dbReference>
<gene>
    <name evidence="2" type="ORF">IQ247_05945</name>
</gene>
<comment type="caution">
    <text evidence="2">The sequence shown here is derived from an EMBL/GenBank/DDBJ whole genome shotgun (WGS) entry which is preliminary data.</text>
</comment>
<protein>
    <submittedName>
        <fullName evidence="2">Dihydrodipicolinate synthase family protein</fullName>
    </submittedName>
</protein>
<dbReference type="Gene3D" id="3.20.20.70">
    <property type="entry name" value="Aldolase class I"/>
    <property type="match status" value="1"/>
</dbReference>
<dbReference type="CDD" id="cd00408">
    <property type="entry name" value="DHDPS-like"/>
    <property type="match status" value="1"/>
</dbReference>
<accession>A0A8J7EY64</accession>
<proteinExistence type="predicted"/>
<dbReference type="RefSeq" id="WP_193918023.1">
    <property type="nucleotide sequence ID" value="NZ_JADEWL010000012.1"/>
</dbReference>
<evidence type="ECO:0000256" key="1">
    <source>
        <dbReference type="ARBA" id="ARBA00023239"/>
    </source>
</evidence>
<dbReference type="AlphaFoldDB" id="A0A8J7EY64"/>
<organism evidence="2 3">
    <name type="scientific">Plectonema cf. radiosum LEGE 06105</name>
    <dbReference type="NCBI Taxonomy" id="945769"/>
    <lineage>
        <taxon>Bacteria</taxon>
        <taxon>Bacillati</taxon>
        <taxon>Cyanobacteriota</taxon>
        <taxon>Cyanophyceae</taxon>
        <taxon>Oscillatoriophycideae</taxon>
        <taxon>Oscillatoriales</taxon>
        <taxon>Microcoleaceae</taxon>
        <taxon>Plectonema</taxon>
    </lineage>
</organism>
<keyword evidence="3" id="KW-1185">Reference proteome</keyword>
<dbReference type="GO" id="GO:0016829">
    <property type="term" value="F:lyase activity"/>
    <property type="evidence" value="ECO:0007669"/>
    <property type="project" value="UniProtKB-KW"/>
</dbReference>
<sequence length="343" mass="39303">MVSKTDLRQHARETMIGVENTIIPSFTPDLAQLDEQGIRHDVRQSIKHGFFSCLAATESGLSFAEAKEFVSIVCDEAGDKIKVTTTLLFDSWNQQFAMLEHAQKVGVDAVLLGYPTAWYPNTPEQIYEKSRNICESTNMGIILYPSPHFNYLRFHPSGFPIDVLHRLVDNCENVIAVKLGEMGLIAECLHRFGDQVLIGCPIESYQPTCLLHLGLQWMGAGIYEVFQSPDKPYLVEYFNLLLQARRENDSNKAEHGMELYWRLTPARRTFESMYNPMLGTYHWTRQKFYQWCVGGNGGVTRQPSMKLHQHEMEQIRQSYRMIGIQPDGNDEAFYLGRSNYEGV</sequence>
<dbReference type="InterPro" id="IPR002220">
    <property type="entry name" value="DapA-like"/>
</dbReference>
<dbReference type="Proteomes" id="UP000620559">
    <property type="component" value="Unassembled WGS sequence"/>
</dbReference>
<dbReference type="InterPro" id="IPR013785">
    <property type="entry name" value="Aldolase_TIM"/>
</dbReference>
<reference evidence="2" key="1">
    <citation type="submission" date="2020-10" db="EMBL/GenBank/DDBJ databases">
        <authorList>
            <person name="Castelo-Branco R."/>
            <person name="Eusebio N."/>
            <person name="Adriana R."/>
            <person name="Vieira A."/>
            <person name="Brugerolle De Fraissinette N."/>
            <person name="Rezende De Castro R."/>
            <person name="Schneider M.P."/>
            <person name="Vasconcelos V."/>
            <person name="Leao P.N."/>
        </authorList>
    </citation>
    <scope>NUCLEOTIDE SEQUENCE</scope>
    <source>
        <strain evidence="2">LEGE 06105</strain>
    </source>
</reference>
<keyword evidence="1" id="KW-0456">Lyase</keyword>
<dbReference type="SMART" id="SM01130">
    <property type="entry name" value="DHDPS"/>
    <property type="match status" value="1"/>
</dbReference>
<evidence type="ECO:0000313" key="2">
    <source>
        <dbReference type="EMBL" id="MBE9212256.1"/>
    </source>
</evidence>
<evidence type="ECO:0000313" key="3">
    <source>
        <dbReference type="Proteomes" id="UP000620559"/>
    </source>
</evidence>
<dbReference type="SUPFAM" id="SSF51569">
    <property type="entry name" value="Aldolase"/>
    <property type="match status" value="1"/>
</dbReference>
<dbReference type="EMBL" id="JADEWL010000012">
    <property type="protein sequence ID" value="MBE9212256.1"/>
    <property type="molecule type" value="Genomic_DNA"/>
</dbReference>
<name>A0A8J7EY64_9CYAN</name>